<evidence type="ECO:0000256" key="7">
    <source>
        <dbReference type="ARBA" id="ARBA00023012"/>
    </source>
</evidence>
<dbReference type="Pfam" id="PF13596">
    <property type="entry name" value="PAS_10"/>
    <property type="match status" value="1"/>
</dbReference>
<dbReference type="SUPFAM" id="SSF47384">
    <property type="entry name" value="Homodimeric domain of signal transducing histidine kinase"/>
    <property type="match status" value="1"/>
</dbReference>
<dbReference type="EMBL" id="JACJLL010000108">
    <property type="protein sequence ID" value="MBM6820368.1"/>
    <property type="molecule type" value="Genomic_DNA"/>
</dbReference>
<dbReference type="InterPro" id="IPR003660">
    <property type="entry name" value="HAMP_dom"/>
</dbReference>
<dbReference type="InterPro" id="IPR004358">
    <property type="entry name" value="Sig_transdc_His_kin-like_C"/>
</dbReference>
<accession>A0ABS2FKG4</accession>
<dbReference type="PROSITE" id="PS50885">
    <property type="entry name" value="HAMP"/>
    <property type="match status" value="1"/>
</dbReference>
<dbReference type="PANTHER" id="PTHR45453:SF1">
    <property type="entry name" value="PHOSPHATE REGULON SENSOR PROTEIN PHOR"/>
    <property type="match status" value="1"/>
</dbReference>
<keyword evidence="6" id="KW-0418">Kinase</keyword>
<feature type="domain" description="HAMP" evidence="11">
    <location>
        <begin position="171"/>
        <end position="223"/>
    </location>
</feature>
<evidence type="ECO:0000256" key="5">
    <source>
        <dbReference type="ARBA" id="ARBA00022679"/>
    </source>
</evidence>
<keyword evidence="9" id="KW-0812">Transmembrane</keyword>
<dbReference type="CDD" id="cd00075">
    <property type="entry name" value="HATPase"/>
    <property type="match status" value="1"/>
</dbReference>
<dbReference type="EC" id="2.7.13.3" evidence="3"/>
<evidence type="ECO:0000256" key="6">
    <source>
        <dbReference type="ARBA" id="ARBA00022777"/>
    </source>
</evidence>
<dbReference type="Gene3D" id="3.30.565.10">
    <property type="entry name" value="Histidine kinase-like ATPase, C-terminal domain"/>
    <property type="match status" value="1"/>
</dbReference>
<comment type="catalytic activity">
    <reaction evidence="1">
        <text>ATP + protein L-histidine = ADP + protein N-phospho-L-histidine.</text>
        <dbReference type="EC" id="2.7.13.3"/>
    </reaction>
</comment>
<proteinExistence type="predicted"/>
<dbReference type="SMART" id="SM00388">
    <property type="entry name" value="HisKA"/>
    <property type="match status" value="1"/>
</dbReference>
<dbReference type="Proteomes" id="UP000767334">
    <property type="component" value="Unassembled WGS sequence"/>
</dbReference>
<dbReference type="PANTHER" id="PTHR45453">
    <property type="entry name" value="PHOSPHATE REGULON SENSOR PROTEIN PHOR"/>
    <property type="match status" value="1"/>
</dbReference>
<dbReference type="SMART" id="SM00387">
    <property type="entry name" value="HATPase_c"/>
    <property type="match status" value="1"/>
</dbReference>
<dbReference type="Gene3D" id="1.10.287.130">
    <property type="match status" value="1"/>
</dbReference>
<dbReference type="Pfam" id="PF00512">
    <property type="entry name" value="HisKA"/>
    <property type="match status" value="1"/>
</dbReference>
<evidence type="ECO:0000256" key="8">
    <source>
        <dbReference type="ARBA" id="ARBA00023136"/>
    </source>
</evidence>
<dbReference type="CDD" id="cd00082">
    <property type="entry name" value="HisKA"/>
    <property type="match status" value="1"/>
</dbReference>
<dbReference type="CDD" id="cd00130">
    <property type="entry name" value="PAS"/>
    <property type="match status" value="1"/>
</dbReference>
<dbReference type="SMART" id="SM00091">
    <property type="entry name" value="PAS"/>
    <property type="match status" value="1"/>
</dbReference>
<dbReference type="SUPFAM" id="SSF158472">
    <property type="entry name" value="HAMP domain-like"/>
    <property type="match status" value="1"/>
</dbReference>
<dbReference type="SUPFAM" id="SSF55874">
    <property type="entry name" value="ATPase domain of HSP90 chaperone/DNA topoisomerase II/histidine kinase"/>
    <property type="match status" value="1"/>
</dbReference>
<keyword evidence="8 9" id="KW-0472">Membrane</keyword>
<dbReference type="PRINTS" id="PR00344">
    <property type="entry name" value="BCTRLSENSOR"/>
</dbReference>
<sequence length="566" mass="64071">MKKRIITSVVITVIFALIIVTSSFIVLLNINNINDAKEVLSIYNICFSKGDYTNEDLSIYKFKGNSVRFTVVNKDGDVIFDNETSILDNHKDREEIIEAFSNGTGTSVRFSKTLSVDMVYYATKINEDIVVRSSVPVNNIKIVTLGALKYYIAIVIAVFLLSLALAVKLVKIIVYPIKELEKVTAKIANGNLNKRAIIGNYDEIGLLAQTFNNMADQLETKINDSLDKQNKLEAILESMESGVIALDNNEKIILSNPYSKKIFDLQGDVIGKKISSCVIDYDFINFIRELPDINTKEIKLFHPVEREIRVKKAPIISGSKNQIGIVIAIQDITDIKRLENMRSEFVANVSHELKTPLTSIKGFSETLRYVDDSETKNKFLNIIDKEAERLTNLINDILILSNIENLHKMESGNFRPKEVIENIIDIVRKQAEKKQIKIEFINEFNNEIIGSEDKFHQLALNLIENAIKYSNENGDVKIIITSENEYFVFKVIDDGIGIPENDIPRIFERFYRVDKSRSTRGTGLGLAIVKHIVKLFNGDITVQSKLGIGSTFTVKIKINKKFNNKI</sequence>
<dbReference type="InterPro" id="IPR003661">
    <property type="entry name" value="HisK_dim/P_dom"/>
</dbReference>
<comment type="caution">
    <text evidence="12">The sequence shown here is derived from an EMBL/GenBank/DDBJ whole genome shotgun (WGS) entry which is preliminary data.</text>
</comment>
<dbReference type="InterPro" id="IPR035965">
    <property type="entry name" value="PAS-like_dom_sf"/>
</dbReference>
<dbReference type="Pfam" id="PF00672">
    <property type="entry name" value="HAMP"/>
    <property type="match status" value="1"/>
</dbReference>
<dbReference type="RefSeq" id="WP_195963607.1">
    <property type="nucleotide sequence ID" value="NZ_JACJLL010000108.1"/>
</dbReference>
<dbReference type="InterPro" id="IPR036890">
    <property type="entry name" value="HATPase_C_sf"/>
</dbReference>
<keyword evidence="4" id="KW-0597">Phosphoprotein</keyword>
<dbReference type="InterPro" id="IPR000014">
    <property type="entry name" value="PAS"/>
</dbReference>
<keyword evidence="7" id="KW-0902">Two-component regulatory system</keyword>
<dbReference type="CDD" id="cd06225">
    <property type="entry name" value="HAMP"/>
    <property type="match status" value="1"/>
</dbReference>
<protein>
    <recommendedName>
        <fullName evidence="3">histidine kinase</fullName>
        <ecNumber evidence="3">2.7.13.3</ecNumber>
    </recommendedName>
</protein>
<organism evidence="12 13">
    <name type="scientific">Clostridium saudiense</name>
    <dbReference type="NCBI Taxonomy" id="1414720"/>
    <lineage>
        <taxon>Bacteria</taxon>
        <taxon>Bacillati</taxon>
        <taxon>Bacillota</taxon>
        <taxon>Clostridia</taxon>
        <taxon>Eubacteriales</taxon>
        <taxon>Clostridiaceae</taxon>
        <taxon>Clostridium</taxon>
    </lineage>
</organism>
<feature type="transmembrane region" description="Helical" evidence="9">
    <location>
        <begin position="6"/>
        <end position="28"/>
    </location>
</feature>
<evidence type="ECO:0000259" key="10">
    <source>
        <dbReference type="PROSITE" id="PS50109"/>
    </source>
</evidence>
<evidence type="ECO:0000256" key="4">
    <source>
        <dbReference type="ARBA" id="ARBA00022553"/>
    </source>
</evidence>
<name>A0ABS2FKG4_9CLOT</name>
<comment type="subcellular location">
    <subcellularLocation>
        <location evidence="2">Membrane</location>
    </subcellularLocation>
</comment>
<evidence type="ECO:0000256" key="9">
    <source>
        <dbReference type="SAM" id="Phobius"/>
    </source>
</evidence>
<gene>
    <name evidence="12" type="ORF">H6A19_13680</name>
</gene>
<feature type="transmembrane region" description="Helical" evidence="9">
    <location>
        <begin position="150"/>
        <end position="170"/>
    </location>
</feature>
<keyword evidence="13" id="KW-1185">Reference proteome</keyword>
<dbReference type="SUPFAM" id="SSF55785">
    <property type="entry name" value="PYP-like sensor domain (PAS domain)"/>
    <property type="match status" value="1"/>
</dbReference>
<dbReference type="Pfam" id="PF02518">
    <property type="entry name" value="HATPase_c"/>
    <property type="match status" value="1"/>
</dbReference>
<dbReference type="InterPro" id="IPR050351">
    <property type="entry name" value="BphY/WalK/GraS-like"/>
</dbReference>
<dbReference type="InterPro" id="IPR003594">
    <property type="entry name" value="HATPase_dom"/>
</dbReference>
<evidence type="ECO:0000256" key="1">
    <source>
        <dbReference type="ARBA" id="ARBA00000085"/>
    </source>
</evidence>
<evidence type="ECO:0000313" key="13">
    <source>
        <dbReference type="Proteomes" id="UP000767334"/>
    </source>
</evidence>
<dbReference type="PROSITE" id="PS50109">
    <property type="entry name" value="HIS_KIN"/>
    <property type="match status" value="1"/>
</dbReference>
<dbReference type="SMART" id="SM00304">
    <property type="entry name" value="HAMP"/>
    <property type="match status" value="1"/>
</dbReference>
<evidence type="ECO:0000256" key="2">
    <source>
        <dbReference type="ARBA" id="ARBA00004370"/>
    </source>
</evidence>
<dbReference type="NCBIfam" id="TIGR00229">
    <property type="entry name" value="sensory_box"/>
    <property type="match status" value="1"/>
</dbReference>
<dbReference type="Gene3D" id="3.30.450.20">
    <property type="entry name" value="PAS domain"/>
    <property type="match status" value="1"/>
</dbReference>
<reference evidence="12 13" key="1">
    <citation type="journal article" date="2021" name="Sci. Rep.">
        <title>The distribution of antibiotic resistance genes in chicken gut microbiota commensals.</title>
        <authorList>
            <person name="Juricova H."/>
            <person name="Matiasovicova J."/>
            <person name="Kubasova T."/>
            <person name="Cejkova D."/>
            <person name="Rychlik I."/>
        </authorList>
    </citation>
    <scope>NUCLEOTIDE SEQUENCE [LARGE SCALE GENOMIC DNA]</scope>
    <source>
        <strain evidence="12 13">An435</strain>
    </source>
</reference>
<evidence type="ECO:0000313" key="12">
    <source>
        <dbReference type="EMBL" id="MBM6820368.1"/>
    </source>
</evidence>
<feature type="domain" description="Histidine kinase" evidence="10">
    <location>
        <begin position="348"/>
        <end position="560"/>
    </location>
</feature>
<dbReference type="Gene3D" id="6.10.340.10">
    <property type="match status" value="1"/>
</dbReference>
<evidence type="ECO:0000259" key="11">
    <source>
        <dbReference type="PROSITE" id="PS50885"/>
    </source>
</evidence>
<dbReference type="InterPro" id="IPR005467">
    <property type="entry name" value="His_kinase_dom"/>
</dbReference>
<keyword evidence="5" id="KW-0808">Transferase</keyword>
<keyword evidence="9" id="KW-1133">Transmembrane helix</keyword>
<dbReference type="InterPro" id="IPR036097">
    <property type="entry name" value="HisK_dim/P_sf"/>
</dbReference>
<evidence type="ECO:0000256" key="3">
    <source>
        <dbReference type="ARBA" id="ARBA00012438"/>
    </source>
</evidence>